<sequence>MPQMAPMSWLILFIMFSLTLILFSTMNYSYPNFSESMVESPEKTMHLALFWKW</sequence>
<dbReference type="RefSeq" id="YP_009349873.1">
    <property type="nucleotide sequence ID" value="NC_033990.1"/>
</dbReference>
<dbReference type="GO" id="GO:0015986">
    <property type="term" value="P:proton motive force-driven ATP synthesis"/>
    <property type="evidence" value="ECO:0007669"/>
    <property type="project" value="InterPro"/>
</dbReference>
<evidence type="ECO:0000256" key="5">
    <source>
        <dbReference type="ARBA" id="ARBA00022547"/>
    </source>
</evidence>
<evidence type="ECO:0000256" key="1">
    <source>
        <dbReference type="ARBA" id="ARBA00004304"/>
    </source>
</evidence>
<dbReference type="GO" id="GO:0045259">
    <property type="term" value="C:proton-transporting ATP synthase complex"/>
    <property type="evidence" value="ECO:0007669"/>
    <property type="project" value="UniProtKB-KW"/>
</dbReference>
<organism evidence="13">
    <name type="scientific">Pseudorhynchus crassiceps</name>
    <dbReference type="NCBI Taxonomy" id="1945537"/>
    <lineage>
        <taxon>Eukaryota</taxon>
        <taxon>Metazoa</taxon>
        <taxon>Ecdysozoa</taxon>
        <taxon>Arthropoda</taxon>
        <taxon>Hexapoda</taxon>
        <taxon>Insecta</taxon>
        <taxon>Pterygota</taxon>
        <taxon>Neoptera</taxon>
        <taxon>Polyneoptera</taxon>
        <taxon>Orthoptera</taxon>
        <taxon>Ensifera</taxon>
        <taxon>Tettigoniidea</taxon>
        <taxon>Tettigonioidea</taxon>
        <taxon>Tettigoniidae</taxon>
        <taxon>Conocephalinae</taxon>
        <taxon>Copiphorini</taxon>
        <taxon>Pseudorhynchus</taxon>
    </lineage>
</organism>
<geneLocation type="mitochondrion" evidence="13"/>
<reference evidence="13" key="1">
    <citation type="submission" date="2016-04" db="EMBL/GenBank/DDBJ databases">
        <title>Towards a higher-level phylogeny of ensiferan insects inferred from mitochondrial genome sequences.</title>
        <authorList>
            <person name="Zhou Z.J."/>
        </authorList>
    </citation>
    <scope>NUCLEOTIDE SEQUENCE</scope>
</reference>
<evidence type="ECO:0000256" key="4">
    <source>
        <dbReference type="ARBA" id="ARBA00022448"/>
    </source>
</evidence>
<evidence type="ECO:0000256" key="6">
    <source>
        <dbReference type="ARBA" id="ARBA00022692"/>
    </source>
</evidence>
<keyword evidence="6 12" id="KW-0812">Transmembrane</keyword>
<evidence type="ECO:0000256" key="9">
    <source>
        <dbReference type="ARBA" id="ARBA00023065"/>
    </source>
</evidence>
<dbReference type="InterPro" id="IPR001421">
    <property type="entry name" value="ATP8_metazoa"/>
</dbReference>
<dbReference type="CTD" id="4509"/>
<evidence type="ECO:0000256" key="10">
    <source>
        <dbReference type="ARBA" id="ARBA00023128"/>
    </source>
</evidence>
<keyword evidence="4 12" id="KW-0813">Transport</keyword>
<keyword evidence="10 12" id="KW-0496">Mitochondrion</keyword>
<dbReference type="GO" id="GO:0015078">
    <property type="term" value="F:proton transmembrane transporter activity"/>
    <property type="evidence" value="ECO:0007669"/>
    <property type="project" value="InterPro"/>
</dbReference>
<dbReference type="GO" id="GO:0031966">
    <property type="term" value="C:mitochondrial membrane"/>
    <property type="evidence" value="ECO:0007669"/>
    <property type="project" value="UniProtKB-SubCell"/>
</dbReference>
<keyword evidence="7 12" id="KW-0375">Hydrogen ion transport</keyword>
<evidence type="ECO:0000256" key="3">
    <source>
        <dbReference type="ARBA" id="ARBA00011291"/>
    </source>
</evidence>
<dbReference type="Pfam" id="PF00895">
    <property type="entry name" value="ATP-synt_8"/>
    <property type="match status" value="1"/>
</dbReference>
<dbReference type="AlphaFoldDB" id="A0A1Q1MPM1"/>
<accession>A0A1Q1MPM1</accession>
<name>A0A1Q1MPM1_9ORTH</name>
<dbReference type="EMBL" id="KX057728">
    <property type="protein sequence ID" value="AQM40021.1"/>
    <property type="molecule type" value="Genomic_DNA"/>
</dbReference>
<keyword evidence="9 12" id="KW-0406">Ion transport</keyword>
<evidence type="ECO:0000313" key="13">
    <source>
        <dbReference type="EMBL" id="AQM40021.1"/>
    </source>
</evidence>
<comment type="similarity">
    <text evidence="2 12">Belongs to the ATPase protein 8 family.</text>
</comment>
<comment type="subcellular location">
    <subcellularLocation>
        <location evidence="1 12">Mitochondrion membrane</location>
        <topology evidence="1 12">Single-pass membrane protein</topology>
    </subcellularLocation>
</comment>
<protein>
    <recommendedName>
        <fullName evidence="12">ATP synthase complex subunit 8</fullName>
    </recommendedName>
</protein>
<gene>
    <name evidence="13" type="primary">ATP8</name>
</gene>
<evidence type="ECO:0000256" key="7">
    <source>
        <dbReference type="ARBA" id="ARBA00022781"/>
    </source>
</evidence>
<comment type="subunit">
    <text evidence="3">F-type ATPases have 2 components, CF(1) - the catalytic core - and CF(0) - the membrane proton channel.</text>
</comment>
<evidence type="ECO:0000256" key="11">
    <source>
        <dbReference type="ARBA" id="ARBA00023136"/>
    </source>
</evidence>
<evidence type="ECO:0000256" key="12">
    <source>
        <dbReference type="RuleBase" id="RU003661"/>
    </source>
</evidence>
<keyword evidence="8" id="KW-1133">Transmembrane helix</keyword>
<evidence type="ECO:0000256" key="2">
    <source>
        <dbReference type="ARBA" id="ARBA00008892"/>
    </source>
</evidence>
<dbReference type="GeneID" id="31085836"/>
<keyword evidence="11" id="KW-0472">Membrane</keyword>
<evidence type="ECO:0000256" key="8">
    <source>
        <dbReference type="ARBA" id="ARBA00022989"/>
    </source>
</evidence>
<proteinExistence type="inferred from homology"/>
<keyword evidence="5 12" id="KW-0138">CF(0)</keyword>